<dbReference type="PROSITE" id="PS50011">
    <property type="entry name" value="PROTEIN_KINASE_DOM"/>
    <property type="match status" value="1"/>
</dbReference>
<dbReference type="GO" id="GO:0004672">
    <property type="term" value="F:protein kinase activity"/>
    <property type="evidence" value="ECO:0007669"/>
    <property type="project" value="InterPro"/>
</dbReference>
<dbReference type="GO" id="GO:0005524">
    <property type="term" value="F:ATP binding"/>
    <property type="evidence" value="ECO:0007669"/>
    <property type="project" value="InterPro"/>
</dbReference>
<keyword evidence="3" id="KW-1185">Reference proteome</keyword>
<accession>A0A9W7W4M9</accession>
<dbReference type="Gene3D" id="1.10.510.10">
    <property type="entry name" value="Transferase(Phosphotransferase) domain 1"/>
    <property type="match status" value="1"/>
</dbReference>
<reference evidence="2 3" key="2">
    <citation type="journal article" date="2021" name="Curr. Genet.">
        <title>Genetic response to nitrogen starvation in the aggressive Eucalyptus foliar pathogen Teratosphaeria destructans.</title>
        <authorList>
            <person name="Havenga M."/>
            <person name="Wingfield B.D."/>
            <person name="Wingfield M.J."/>
            <person name="Dreyer L.L."/>
            <person name="Roets F."/>
            <person name="Aylward J."/>
        </authorList>
    </citation>
    <scope>NUCLEOTIDE SEQUENCE [LARGE SCALE GENOMIC DNA]</scope>
    <source>
        <strain evidence="2">CMW44962</strain>
    </source>
</reference>
<evidence type="ECO:0000259" key="1">
    <source>
        <dbReference type="PROSITE" id="PS50011"/>
    </source>
</evidence>
<dbReference type="InterPro" id="IPR000719">
    <property type="entry name" value="Prot_kinase_dom"/>
</dbReference>
<dbReference type="InterPro" id="IPR011009">
    <property type="entry name" value="Kinase-like_dom_sf"/>
</dbReference>
<feature type="domain" description="Protein kinase" evidence="1">
    <location>
        <begin position="159"/>
        <end position="317"/>
    </location>
</feature>
<dbReference type="OrthoDB" id="5986190at2759"/>
<dbReference type="SUPFAM" id="SSF56112">
    <property type="entry name" value="Protein kinase-like (PK-like)"/>
    <property type="match status" value="1"/>
</dbReference>
<reference evidence="2 3" key="1">
    <citation type="journal article" date="2018" name="IMA Fungus">
        <title>IMA Genome-F 10: Nine draft genome sequences of Claviceps purpurea s.lat., including C. arundinis, C. humidiphila, and C. cf. spartinae, pseudomolecules for the pitch canker pathogen Fusarium circinatum, draft genome of Davidsoniella eucalypti, Grosmannia galeiformis, Quambalaria eucalypti, and Teratosphaeria destructans.</title>
        <authorList>
            <person name="Wingfield B.D."/>
            <person name="Liu M."/>
            <person name="Nguyen H.D."/>
            <person name="Lane F.A."/>
            <person name="Morgan S.W."/>
            <person name="De Vos L."/>
            <person name="Wilken P.M."/>
            <person name="Duong T.A."/>
            <person name="Aylward J."/>
            <person name="Coetzee M.P."/>
            <person name="Dadej K."/>
            <person name="De Beer Z.W."/>
            <person name="Findlay W."/>
            <person name="Havenga M."/>
            <person name="Kolarik M."/>
            <person name="Menzies J.G."/>
            <person name="Naidoo K."/>
            <person name="Pochopski O."/>
            <person name="Shoukouhi P."/>
            <person name="Santana Q.C."/>
            <person name="Seifert K.A."/>
            <person name="Soal N."/>
            <person name="Steenkamp E.T."/>
            <person name="Tatham C.T."/>
            <person name="van der Nest M.A."/>
            <person name="Wingfield M.J."/>
        </authorList>
    </citation>
    <scope>NUCLEOTIDE SEQUENCE [LARGE SCALE GENOMIC DNA]</scope>
    <source>
        <strain evidence="2">CMW44962</strain>
    </source>
</reference>
<dbReference type="AlphaFoldDB" id="A0A9W7W4M9"/>
<sequence>MVQVVDPRAQNLRIWIERKYVQAYDIASNAGAPETYRFLPRGAAEKHLRDNNNLWTRLLLKETFGDQNGPDAKSVAQNYCRILCILTTLSKQRFIASFVNYTSLSDARLPFETRPSNFPDDPDDTHFYTKFFERQWHFCSRVLEKHTSSLIPKHEVLPILNLDRRGTGGSATVYRATVHEDHDQLRQSSSDDESPSTDPAHCYAIKTFRHSRRDSEPSYEQEKTAFQLLTQTRDGASPGLIAFYGGFEYGDTFNILLEYADGGTLNEYMRDHDQPQTYQEAVDLWSHVFDTIKGLCCIHNMYLHDSGANHQRFMRQG</sequence>
<comment type="caution">
    <text evidence="2">The sequence shown here is derived from an EMBL/GenBank/DDBJ whole genome shotgun (WGS) entry which is preliminary data.</text>
</comment>
<dbReference type="Proteomes" id="UP001138500">
    <property type="component" value="Unassembled WGS sequence"/>
</dbReference>
<gene>
    <name evidence="2" type="ORF">Tdes44962_MAKER01972</name>
</gene>
<name>A0A9W7W4M9_9PEZI</name>
<evidence type="ECO:0000313" key="3">
    <source>
        <dbReference type="Proteomes" id="UP001138500"/>
    </source>
</evidence>
<dbReference type="EMBL" id="RIBY02001001">
    <property type="protein sequence ID" value="KAH9834315.1"/>
    <property type="molecule type" value="Genomic_DNA"/>
</dbReference>
<organism evidence="2 3">
    <name type="scientific">Teratosphaeria destructans</name>
    <dbReference type="NCBI Taxonomy" id="418781"/>
    <lineage>
        <taxon>Eukaryota</taxon>
        <taxon>Fungi</taxon>
        <taxon>Dikarya</taxon>
        <taxon>Ascomycota</taxon>
        <taxon>Pezizomycotina</taxon>
        <taxon>Dothideomycetes</taxon>
        <taxon>Dothideomycetidae</taxon>
        <taxon>Mycosphaerellales</taxon>
        <taxon>Teratosphaeriaceae</taxon>
        <taxon>Teratosphaeria</taxon>
    </lineage>
</organism>
<protein>
    <submittedName>
        <fullName evidence="2">Kinase-like protein</fullName>
    </submittedName>
</protein>
<evidence type="ECO:0000313" key="2">
    <source>
        <dbReference type="EMBL" id="KAH9834315.1"/>
    </source>
</evidence>
<proteinExistence type="predicted"/>